<protein>
    <submittedName>
        <fullName evidence="1">Uncharacterized protein</fullName>
    </submittedName>
</protein>
<comment type="caution">
    <text evidence="1">The sequence shown here is derived from an EMBL/GenBank/DDBJ whole genome shotgun (WGS) entry which is preliminary data.</text>
</comment>
<organism evidence="1 2">
    <name type="scientific">Methylobacterium oryzae</name>
    <dbReference type="NCBI Taxonomy" id="334852"/>
    <lineage>
        <taxon>Bacteria</taxon>
        <taxon>Pseudomonadati</taxon>
        <taxon>Pseudomonadota</taxon>
        <taxon>Alphaproteobacteria</taxon>
        <taxon>Hyphomicrobiales</taxon>
        <taxon>Methylobacteriaceae</taxon>
        <taxon>Methylobacterium</taxon>
    </lineage>
</organism>
<dbReference type="EMBL" id="MLCA01000001">
    <property type="protein sequence ID" value="MEE7490378.1"/>
    <property type="molecule type" value="Genomic_DNA"/>
</dbReference>
<keyword evidence="2" id="KW-1185">Reference proteome</keyword>
<proteinExistence type="predicted"/>
<evidence type="ECO:0000313" key="2">
    <source>
        <dbReference type="Proteomes" id="UP001355206"/>
    </source>
</evidence>
<gene>
    <name evidence="1" type="ORF">MOTC310_07730</name>
</gene>
<name>A0ABU7TL47_9HYPH</name>
<dbReference type="Proteomes" id="UP001355206">
    <property type="component" value="Unassembled WGS sequence"/>
</dbReference>
<sequence>MRLKRHRTRMLWDIVEETPVALRTVSPDELGPPIVAPTPEGPLTWRAFEGALWFEPSGRSRTPYVAEPWQRFGVDAFAAYLEGGMSWDRIDVTDVGKALFRSPLFAMGPCGRRPTRGVPWVPERLGPSGTPVAEVCEDGRAAAAEDLRRFMAERVLVVGDAVLLRTYDPLVDVVRGEPVLQPFPQAWRWDGPASRRERLGFRPDACDDGLRWEAGSGGEPRRVWRTGWLDALAGTRSGGDTARLLAELALSGLDEALAEMQGKWTYFLTRPATPGAGEAVADAYAAASPWIDRAWQGRVRPEEAPAAVAVARRLHDAMVACFEPVSQRPVALWRLEALLRRFEEYEWPLARAQAADNEAIAGIAWPSPV</sequence>
<accession>A0ABU7TL47</accession>
<reference evidence="1 2" key="1">
    <citation type="journal article" date="2012" name="Genet. Mol. Biol.">
        <title>Analysis of 16S rRNA and mxaF genes revealing insights into Methylobacterium niche-specific plant association.</title>
        <authorList>
            <person name="Dourado M.N."/>
            <person name="Andreote F.D."/>
            <person name="Dini-Andreote F."/>
            <person name="Conti R."/>
            <person name="Araujo J.M."/>
            <person name="Araujo W.L."/>
        </authorList>
    </citation>
    <scope>NUCLEOTIDE SEQUENCE [LARGE SCALE GENOMIC DNA]</scope>
    <source>
        <strain evidence="1 2">TC3-10</strain>
    </source>
</reference>
<evidence type="ECO:0000313" key="1">
    <source>
        <dbReference type="EMBL" id="MEE7490378.1"/>
    </source>
</evidence>